<protein>
    <submittedName>
        <fullName evidence="2">Domain of uncharacterized function (DUF955)</fullName>
    </submittedName>
</protein>
<dbReference type="PANTHER" id="PTHR43236">
    <property type="entry name" value="ANTITOXIN HIGA1"/>
    <property type="match status" value="1"/>
</dbReference>
<dbReference type="Gene3D" id="1.10.10.2910">
    <property type="match status" value="1"/>
</dbReference>
<gene>
    <name evidence="2" type="ORF">NCTC13354_01552</name>
</gene>
<dbReference type="Proteomes" id="UP000269542">
    <property type="component" value="Chromosome"/>
</dbReference>
<dbReference type="EMBL" id="LR134476">
    <property type="protein sequence ID" value="VEI13829.1"/>
    <property type="molecule type" value="Genomic_DNA"/>
</dbReference>
<dbReference type="InterPro" id="IPR010359">
    <property type="entry name" value="IrrE_HExxH"/>
</dbReference>
<feature type="domain" description="IrrE N-terminal-like" evidence="1">
    <location>
        <begin position="40"/>
        <end position="156"/>
    </location>
</feature>
<keyword evidence="3" id="KW-1185">Reference proteome</keyword>
<evidence type="ECO:0000259" key="1">
    <source>
        <dbReference type="Pfam" id="PF06114"/>
    </source>
</evidence>
<accession>A0A448PFV8</accession>
<dbReference type="OrthoDB" id="9794834at2"/>
<reference evidence="2 3" key="1">
    <citation type="submission" date="2018-12" db="EMBL/GenBank/DDBJ databases">
        <authorList>
            <consortium name="Pathogen Informatics"/>
        </authorList>
    </citation>
    <scope>NUCLEOTIDE SEQUENCE [LARGE SCALE GENOMIC DNA]</scope>
    <source>
        <strain evidence="2 3">NCTC13354</strain>
    </source>
</reference>
<name>A0A448PFV8_9ACTO</name>
<dbReference type="Pfam" id="PF06114">
    <property type="entry name" value="Peptidase_M78"/>
    <property type="match status" value="1"/>
</dbReference>
<dbReference type="RefSeq" id="WP_126416891.1">
    <property type="nucleotide sequence ID" value="NZ_LR134476.1"/>
</dbReference>
<evidence type="ECO:0000313" key="3">
    <source>
        <dbReference type="Proteomes" id="UP000269542"/>
    </source>
</evidence>
<evidence type="ECO:0000313" key="2">
    <source>
        <dbReference type="EMBL" id="VEI13829.1"/>
    </source>
</evidence>
<dbReference type="PANTHER" id="PTHR43236:SF1">
    <property type="entry name" value="BLL7220 PROTEIN"/>
    <property type="match status" value="1"/>
</dbReference>
<dbReference type="InterPro" id="IPR052345">
    <property type="entry name" value="Rad_response_metalloprotease"/>
</dbReference>
<dbReference type="KEGG" id="tbw:NCTC13354_01552"/>
<proteinExistence type="predicted"/>
<sequence length="275" mass="30193">MTSPSAQGRELAMKLREERGLASSPISFAELEDLVPCDVVVTDMPDGVDGLTLRDPQTGNVLIGIATSRAPFRQRFTLAHEIGHILAGDVSTSTSIHECTPRSAEETRAHSFARHLLCPVSGIASDQTIKNMHKTEMLSRVVRKFKVSPEVAAYQLEAAGLITADDVKELGKHTANALAARWGWINEYNDYVEFASKPHVSRRLVEDVTTAYLEGQVTIGSLAFVRGDTIGETQADMDLVESEELKADGLDDELSAQDVPTEMERERFLEDFFGS</sequence>
<organism evidence="2 3">
    <name type="scientific">Trueperella bialowiezensis</name>
    <dbReference type="NCBI Taxonomy" id="312285"/>
    <lineage>
        <taxon>Bacteria</taxon>
        <taxon>Bacillati</taxon>
        <taxon>Actinomycetota</taxon>
        <taxon>Actinomycetes</taxon>
        <taxon>Actinomycetales</taxon>
        <taxon>Actinomycetaceae</taxon>
        <taxon>Trueperella</taxon>
    </lineage>
</organism>
<dbReference type="AlphaFoldDB" id="A0A448PFV8"/>